<comment type="caution">
    <text evidence="1">The sequence shown here is derived from an EMBL/GenBank/DDBJ whole genome shotgun (WGS) entry which is preliminary data.</text>
</comment>
<dbReference type="Proteomes" id="UP000324376">
    <property type="component" value="Unassembled WGS sequence"/>
</dbReference>
<evidence type="ECO:0000313" key="2">
    <source>
        <dbReference type="Proteomes" id="UP000324376"/>
    </source>
</evidence>
<dbReference type="EMBL" id="VNHU01000010">
    <property type="protein sequence ID" value="TYP70949.1"/>
    <property type="molecule type" value="Genomic_DNA"/>
</dbReference>
<sequence length="33" mass="3918">MQQLNFFVNLVDDIFGKSWQKELKLIVNSTIFT</sequence>
<protein>
    <submittedName>
        <fullName evidence="1">Uncharacterized protein</fullName>
    </submittedName>
</protein>
<evidence type="ECO:0000313" key="1">
    <source>
        <dbReference type="EMBL" id="TYP70949.1"/>
    </source>
</evidence>
<proteinExistence type="predicted"/>
<gene>
    <name evidence="1" type="ORF">BD809_1103</name>
</gene>
<reference evidence="1 2" key="1">
    <citation type="submission" date="2019-07" db="EMBL/GenBank/DDBJ databases">
        <title>Genomic Encyclopedia of Archaeal and Bacterial Type Strains, Phase II (KMG-II): from individual species to whole genera.</title>
        <authorList>
            <person name="Goeker M."/>
        </authorList>
    </citation>
    <scope>NUCLEOTIDE SEQUENCE [LARGE SCALE GENOMIC DNA]</scope>
    <source>
        <strain evidence="1 2">DSM 17527</strain>
    </source>
</reference>
<organism evidence="1 2">
    <name type="scientific">Aquimarina intermedia</name>
    <dbReference type="NCBI Taxonomy" id="350814"/>
    <lineage>
        <taxon>Bacteria</taxon>
        <taxon>Pseudomonadati</taxon>
        <taxon>Bacteroidota</taxon>
        <taxon>Flavobacteriia</taxon>
        <taxon>Flavobacteriales</taxon>
        <taxon>Flavobacteriaceae</taxon>
        <taxon>Aquimarina</taxon>
    </lineage>
</organism>
<dbReference type="AlphaFoldDB" id="A0A5S5BVD2"/>
<accession>A0A5S5BVD2</accession>
<name>A0A5S5BVD2_9FLAO</name>
<keyword evidence="2" id="KW-1185">Reference proteome</keyword>